<dbReference type="PANTHER" id="PTHR33908:SF11">
    <property type="entry name" value="MEMBRANE PROTEIN"/>
    <property type="match status" value="1"/>
</dbReference>
<dbReference type="Pfam" id="PF13231">
    <property type="entry name" value="PMT_2"/>
    <property type="match status" value="1"/>
</dbReference>
<evidence type="ECO:0000256" key="1">
    <source>
        <dbReference type="ARBA" id="ARBA00004651"/>
    </source>
</evidence>
<proteinExistence type="predicted"/>
<dbReference type="PANTHER" id="PTHR33908">
    <property type="entry name" value="MANNOSYLTRANSFERASE YKCB-RELATED"/>
    <property type="match status" value="1"/>
</dbReference>
<feature type="transmembrane region" description="Helical" evidence="8">
    <location>
        <begin position="100"/>
        <end position="124"/>
    </location>
</feature>
<comment type="subcellular location">
    <subcellularLocation>
        <location evidence="1">Cell membrane</location>
        <topology evidence="1">Multi-pass membrane protein</topology>
    </subcellularLocation>
</comment>
<evidence type="ECO:0000256" key="4">
    <source>
        <dbReference type="ARBA" id="ARBA00022679"/>
    </source>
</evidence>
<keyword evidence="2" id="KW-1003">Cell membrane</keyword>
<keyword evidence="7 8" id="KW-0472">Membrane</keyword>
<evidence type="ECO:0000256" key="3">
    <source>
        <dbReference type="ARBA" id="ARBA00022676"/>
    </source>
</evidence>
<dbReference type="EMBL" id="DTGZ01000140">
    <property type="protein sequence ID" value="HGV98155.1"/>
    <property type="molecule type" value="Genomic_DNA"/>
</dbReference>
<evidence type="ECO:0000256" key="5">
    <source>
        <dbReference type="ARBA" id="ARBA00022692"/>
    </source>
</evidence>
<evidence type="ECO:0000259" key="9">
    <source>
        <dbReference type="Pfam" id="PF13231"/>
    </source>
</evidence>
<keyword evidence="5 8" id="KW-0812">Transmembrane</keyword>
<name>A0A7C4XFM0_UNCW3</name>
<evidence type="ECO:0000313" key="10">
    <source>
        <dbReference type="EMBL" id="HGV98155.1"/>
    </source>
</evidence>
<accession>A0A7C4XFM0</accession>
<feature type="domain" description="Glycosyltransferase RgtA/B/C/D-like" evidence="9">
    <location>
        <begin position="86"/>
        <end position="238"/>
    </location>
</feature>
<organism evidence="10">
    <name type="scientific">candidate division WOR-3 bacterium</name>
    <dbReference type="NCBI Taxonomy" id="2052148"/>
    <lineage>
        <taxon>Bacteria</taxon>
        <taxon>Bacteria division WOR-3</taxon>
    </lineage>
</organism>
<feature type="transmembrane region" description="Helical" evidence="8">
    <location>
        <begin position="188"/>
        <end position="214"/>
    </location>
</feature>
<keyword evidence="6 8" id="KW-1133">Transmembrane helix</keyword>
<feature type="transmembrane region" description="Helical" evidence="8">
    <location>
        <begin position="159"/>
        <end position="176"/>
    </location>
</feature>
<feature type="transmembrane region" description="Helical" evidence="8">
    <location>
        <begin position="400"/>
        <end position="419"/>
    </location>
</feature>
<protein>
    <recommendedName>
        <fullName evidence="9">Glycosyltransferase RgtA/B/C/D-like domain-containing protein</fullName>
    </recommendedName>
</protein>
<dbReference type="InterPro" id="IPR038731">
    <property type="entry name" value="RgtA/B/C-like"/>
</dbReference>
<feature type="transmembrane region" description="Helical" evidence="8">
    <location>
        <begin position="34"/>
        <end position="53"/>
    </location>
</feature>
<dbReference type="GO" id="GO:0009103">
    <property type="term" value="P:lipopolysaccharide biosynthetic process"/>
    <property type="evidence" value="ECO:0007669"/>
    <property type="project" value="UniProtKB-ARBA"/>
</dbReference>
<sequence>MFTIKDFFCRRINLFKKIWEKARNFIIKTSDRKLIFLLALGICLRFFFFVRLLQKPLLAISFGDPGGYYDLAKSFIQGTGFPTSIRPPGYPLLIAEFLKIFGYQFGILGLIILNYSLGLLTAYFIYRLLKVNFNKITPYLGFGLYALNPAFALYESSLFTEPLFIFLAIFSFYLLFQHKRYITSTIILAVASYVRPSGIVIFLIVFIYLFFHLIRKQLTIVKYFVLGIVFLFLIFPWCMRNKMKYNRYFFSNIDEFNVGLYTAPIIYSMKYNIPIKQARIEWLTLIYNKGNFYKKYPLPDLEKAKELSAYWAYQNSPDITNSALHEALKLFLISPQEVTVYTIRSMTLAFFNNAIYPFALYFYDYTDSHLRKNIMDNVLQFKFIIAIRGILFLYKNFPKAAFFSTIYLLFNILLLLFFLRKLLLTRLVFCPFETVCLVLFIINWFIAGFVGLGGARYFSVSYPFGLLFIFTKQETSHIKS</sequence>
<evidence type="ECO:0000256" key="7">
    <source>
        <dbReference type="ARBA" id="ARBA00023136"/>
    </source>
</evidence>
<feature type="transmembrane region" description="Helical" evidence="8">
    <location>
        <begin position="136"/>
        <end position="153"/>
    </location>
</feature>
<dbReference type="AlphaFoldDB" id="A0A7C4XFM0"/>
<dbReference type="GO" id="GO:0016763">
    <property type="term" value="F:pentosyltransferase activity"/>
    <property type="evidence" value="ECO:0007669"/>
    <property type="project" value="TreeGrafter"/>
</dbReference>
<evidence type="ECO:0000256" key="2">
    <source>
        <dbReference type="ARBA" id="ARBA00022475"/>
    </source>
</evidence>
<comment type="caution">
    <text evidence="10">The sequence shown here is derived from an EMBL/GenBank/DDBJ whole genome shotgun (WGS) entry which is preliminary data.</text>
</comment>
<feature type="transmembrane region" description="Helical" evidence="8">
    <location>
        <begin position="220"/>
        <end position="239"/>
    </location>
</feature>
<evidence type="ECO:0000256" key="8">
    <source>
        <dbReference type="SAM" id="Phobius"/>
    </source>
</evidence>
<dbReference type="GO" id="GO:0005886">
    <property type="term" value="C:plasma membrane"/>
    <property type="evidence" value="ECO:0007669"/>
    <property type="project" value="UniProtKB-SubCell"/>
</dbReference>
<keyword evidence="4" id="KW-0808">Transferase</keyword>
<keyword evidence="3" id="KW-0328">Glycosyltransferase</keyword>
<dbReference type="InterPro" id="IPR050297">
    <property type="entry name" value="LipidA_mod_glycosyltrf_83"/>
</dbReference>
<reference evidence="10" key="1">
    <citation type="journal article" date="2020" name="mSystems">
        <title>Genome- and Community-Level Interaction Insights into Carbon Utilization and Element Cycling Functions of Hydrothermarchaeota in Hydrothermal Sediment.</title>
        <authorList>
            <person name="Zhou Z."/>
            <person name="Liu Y."/>
            <person name="Xu W."/>
            <person name="Pan J."/>
            <person name="Luo Z.H."/>
            <person name="Li M."/>
        </authorList>
    </citation>
    <scope>NUCLEOTIDE SEQUENCE [LARGE SCALE GENOMIC DNA]</scope>
    <source>
        <strain evidence="10">SpSt-774</strain>
    </source>
</reference>
<gene>
    <name evidence="10" type="ORF">ENV60_07660</name>
</gene>
<evidence type="ECO:0000256" key="6">
    <source>
        <dbReference type="ARBA" id="ARBA00022989"/>
    </source>
</evidence>